<protein>
    <recommendedName>
        <fullName evidence="4">Core-binding (CB) domain-containing protein</fullName>
    </recommendedName>
</protein>
<evidence type="ECO:0000313" key="2">
    <source>
        <dbReference type="EMBL" id="TWE07429.1"/>
    </source>
</evidence>
<sequence length="338" mass="36538">MEANSVVTATDWDVFADWCTATGHPTLPTTWDTVEAFLDEVPAAPTTVVRRLGAIRARHDHARTELIGAPPRPLQGRPWRTPGTLITPQQLEQDIDSDGGDAEGVGEGPCWLELGEALHQLPVHGWPHAVTARRDAVVLILAACGWSRRQITTLVPAQVRLEPVPAIDGVDVPMSNHGLTCPSCAITRWLRVLSAIHAYPAADSDLVTTVVEHQPADVRQHECGDPVPAGWEHARWVLPSIDAHGRVGIGSVIPWRRASAILADRQHPAPRLEVSAGIQIRREGAAAVVVPPSMTERAATAHAIDDILDDLDNAIDAIIRRYADTLAAIDETAGPNRR</sequence>
<dbReference type="InterPro" id="IPR010998">
    <property type="entry name" value="Integrase_recombinase_N"/>
</dbReference>
<evidence type="ECO:0000256" key="1">
    <source>
        <dbReference type="ARBA" id="ARBA00023125"/>
    </source>
</evidence>
<name>A0A561DVP2_9MICO</name>
<dbReference type="GO" id="GO:0003677">
    <property type="term" value="F:DNA binding"/>
    <property type="evidence" value="ECO:0007669"/>
    <property type="project" value="UniProtKB-KW"/>
</dbReference>
<dbReference type="AlphaFoldDB" id="A0A561DVP2"/>
<dbReference type="Proteomes" id="UP000318297">
    <property type="component" value="Unassembled WGS sequence"/>
</dbReference>
<comment type="caution">
    <text evidence="2">The sequence shown here is derived from an EMBL/GenBank/DDBJ whole genome shotgun (WGS) entry which is preliminary data.</text>
</comment>
<keyword evidence="1" id="KW-0238">DNA-binding</keyword>
<keyword evidence="3" id="KW-1185">Reference proteome</keyword>
<dbReference type="SUPFAM" id="SSF47823">
    <property type="entry name" value="lambda integrase-like, N-terminal domain"/>
    <property type="match status" value="1"/>
</dbReference>
<evidence type="ECO:0000313" key="3">
    <source>
        <dbReference type="Proteomes" id="UP000318297"/>
    </source>
</evidence>
<reference evidence="2 3" key="1">
    <citation type="submission" date="2019-06" db="EMBL/GenBank/DDBJ databases">
        <title>Sequencing the genomes of 1000 actinobacteria strains.</title>
        <authorList>
            <person name="Klenk H.-P."/>
        </authorList>
    </citation>
    <scope>NUCLEOTIDE SEQUENCE [LARGE SCALE GENOMIC DNA]</scope>
    <source>
        <strain evidence="2 3">DSM 19560</strain>
    </source>
</reference>
<organism evidence="2 3">
    <name type="scientific">Rudaeicoccus suwonensis</name>
    <dbReference type="NCBI Taxonomy" id="657409"/>
    <lineage>
        <taxon>Bacteria</taxon>
        <taxon>Bacillati</taxon>
        <taxon>Actinomycetota</taxon>
        <taxon>Actinomycetes</taxon>
        <taxon>Micrococcales</taxon>
        <taxon>Dermacoccaceae</taxon>
        <taxon>Rudaeicoccus</taxon>
    </lineage>
</organism>
<evidence type="ECO:0008006" key="4">
    <source>
        <dbReference type="Google" id="ProtNLM"/>
    </source>
</evidence>
<accession>A0A561DVP2</accession>
<dbReference type="Gene3D" id="1.10.150.130">
    <property type="match status" value="1"/>
</dbReference>
<dbReference type="EMBL" id="VIVQ01000005">
    <property type="protein sequence ID" value="TWE07429.1"/>
    <property type="molecule type" value="Genomic_DNA"/>
</dbReference>
<gene>
    <name evidence="2" type="ORF">BKA23_3451</name>
</gene>
<dbReference type="OrthoDB" id="5016005at2"/>
<proteinExistence type="predicted"/>
<dbReference type="RefSeq" id="WP_145230707.1">
    <property type="nucleotide sequence ID" value="NZ_VIVQ01000005.1"/>
</dbReference>